<evidence type="ECO:0000256" key="3">
    <source>
        <dbReference type="PROSITE-ProRule" id="PRU00023"/>
    </source>
</evidence>
<dbReference type="InterPro" id="IPR002110">
    <property type="entry name" value="Ankyrin_rpt"/>
</dbReference>
<dbReference type="Gene3D" id="1.25.40.20">
    <property type="entry name" value="Ankyrin repeat-containing domain"/>
    <property type="match status" value="1"/>
</dbReference>
<evidence type="ECO:0000313" key="5">
    <source>
        <dbReference type="EMBL" id="EQB46192.1"/>
    </source>
</evidence>
<dbReference type="Pfam" id="PF00023">
    <property type="entry name" value="Ank"/>
    <property type="match status" value="1"/>
</dbReference>
<evidence type="ECO:0000259" key="4">
    <source>
        <dbReference type="Pfam" id="PF17107"/>
    </source>
</evidence>
<dbReference type="InterPro" id="IPR050889">
    <property type="entry name" value="Dendritic_Spine_Reg/Scaffold"/>
</dbReference>
<dbReference type="PRINTS" id="PR01415">
    <property type="entry name" value="ANKYRIN"/>
</dbReference>
<dbReference type="PROSITE" id="PS50297">
    <property type="entry name" value="ANK_REP_REGION"/>
    <property type="match status" value="6"/>
</dbReference>
<dbReference type="SMART" id="SM00248">
    <property type="entry name" value="ANK"/>
    <property type="match status" value="9"/>
</dbReference>
<feature type="repeat" description="ANK" evidence="3">
    <location>
        <begin position="257"/>
        <end position="289"/>
    </location>
</feature>
<dbReference type="Pfam" id="PF17107">
    <property type="entry name" value="SesA"/>
    <property type="match status" value="1"/>
</dbReference>
<gene>
    <name evidence="5" type="ORF">CGLO_14776</name>
</gene>
<comment type="caution">
    <text evidence="5">The sequence shown here is derived from an EMBL/GenBank/DDBJ whole genome shotgun (WGS) entry which is preliminary data.</text>
</comment>
<keyword evidence="1" id="KW-0677">Repeat</keyword>
<name>T0JSV1_COLGC</name>
<dbReference type="Proteomes" id="UP000015530">
    <property type="component" value="Unassembled WGS sequence"/>
</dbReference>
<dbReference type="InterPro" id="IPR036770">
    <property type="entry name" value="Ankyrin_rpt-contain_sf"/>
</dbReference>
<evidence type="ECO:0000313" key="6">
    <source>
        <dbReference type="Proteomes" id="UP000015530"/>
    </source>
</evidence>
<dbReference type="AlphaFoldDB" id="T0JSV1"/>
<feature type="repeat" description="ANK" evidence="3">
    <location>
        <begin position="389"/>
        <end position="421"/>
    </location>
</feature>
<accession>T0JSV1</accession>
<dbReference type="InterPro" id="IPR031352">
    <property type="entry name" value="SesA"/>
</dbReference>
<organism evidence="5 6">
    <name type="scientific">Colletotrichum gloeosporioides (strain Cg-14)</name>
    <name type="common">Anthracnose fungus</name>
    <name type="synonym">Glomerella cingulata</name>
    <dbReference type="NCBI Taxonomy" id="1237896"/>
    <lineage>
        <taxon>Eukaryota</taxon>
        <taxon>Fungi</taxon>
        <taxon>Dikarya</taxon>
        <taxon>Ascomycota</taxon>
        <taxon>Pezizomycotina</taxon>
        <taxon>Sordariomycetes</taxon>
        <taxon>Hypocreomycetidae</taxon>
        <taxon>Glomerellales</taxon>
        <taxon>Glomerellaceae</taxon>
        <taxon>Colletotrichum</taxon>
        <taxon>Colletotrichum gloeosporioides species complex</taxon>
    </lineage>
</organism>
<dbReference type="HOGENOM" id="CLU_374272_0_0_1"/>
<evidence type="ECO:0000256" key="1">
    <source>
        <dbReference type="ARBA" id="ARBA00022737"/>
    </source>
</evidence>
<feature type="repeat" description="ANK" evidence="3">
    <location>
        <begin position="356"/>
        <end position="388"/>
    </location>
</feature>
<dbReference type="EMBL" id="AMYD01003500">
    <property type="protein sequence ID" value="EQB46192.1"/>
    <property type="molecule type" value="Genomic_DNA"/>
</dbReference>
<feature type="repeat" description="ANK" evidence="3">
    <location>
        <begin position="224"/>
        <end position="256"/>
    </location>
</feature>
<dbReference type="PROSITE" id="PS50088">
    <property type="entry name" value="ANK_REPEAT"/>
    <property type="match status" value="7"/>
</dbReference>
<proteinExistence type="predicted"/>
<feature type="domain" description="NACHT-NTPase and P-loop NTPases N-terminal" evidence="4">
    <location>
        <begin position="9"/>
        <end position="139"/>
    </location>
</feature>
<dbReference type="PANTHER" id="PTHR24166">
    <property type="entry name" value="ROLLING PEBBLES, ISOFORM B"/>
    <property type="match status" value="1"/>
</dbReference>
<evidence type="ECO:0000256" key="2">
    <source>
        <dbReference type="ARBA" id="ARBA00023043"/>
    </source>
</evidence>
<reference evidence="6" key="1">
    <citation type="journal article" date="2013" name="Mol. Plant Microbe Interact.">
        <title>Global aspects of pacC regulation of pathogenicity genes in Colletotrichum gloeosporioides as revealed by transcriptome analysis.</title>
        <authorList>
            <person name="Alkan N."/>
            <person name="Meng X."/>
            <person name="Friedlander G."/>
            <person name="Reuveni E."/>
            <person name="Sukno S."/>
            <person name="Sherman A."/>
            <person name="Thon M."/>
            <person name="Fluhr R."/>
            <person name="Prusky D."/>
        </authorList>
    </citation>
    <scope>NUCLEOTIDE SEQUENCE [LARGE SCALE GENOMIC DNA]</scope>
    <source>
        <strain evidence="6">Cg-14</strain>
    </source>
</reference>
<feature type="repeat" description="ANK" evidence="3">
    <location>
        <begin position="323"/>
        <end position="355"/>
    </location>
</feature>
<dbReference type="Pfam" id="PF12796">
    <property type="entry name" value="Ank_2"/>
    <property type="match status" value="3"/>
</dbReference>
<protein>
    <recommendedName>
        <fullName evidence="4">NACHT-NTPase and P-loop NTPases N-terminal domain-containing protein</fullName>
    </recommendedName>
</protein>
<dbReference type="SUPFAM" id="SSF48403">
    <property type="entry name" value="Ankyrin repeat"/>
    <property type="match status" value="1"/>
</dbReference>
<feature type="repeat" description="ANK" evidence="3">
    <location>
        <begin position="290"/>
        <end position="322"/>
    </location>
</feature>
<dbReference type="OrthoDB" id="5243463at2759"/>
<feature type="repeat" description="ANK" evidence="3">
    <location>
        <begin position="422"/>
        <end position="454"/>
    </location>
</feature>
<sequence length="742" mass="80781">MESIDITVAFILAEIETISSTHRKLERIKGLPEAFVAVGNVLPLAEETLRLLQQALESQTFDWQDEAAIIESLSNGLNQCLELVNSMESILRQVMVVDMQGSDSWPGIIGSYRQIVKSTGNGQNIEALILSLLVGLRMLLVNYSITEDAALSGQDKKLETACKILTDALSSLPASDSTPQPSSKYLAKDQYGTRLLWAARSGKEEIVWNLLNSNDINLDQKDKKGRTPLSLAAEKGHKTITLLLLQTESDIESKDNTGRTPLSWAAGAGQHAVVQILLDNGSDPESFDNMLQTPLLWAAREGRTMVVRDLLDFGSNIETWDYAGRTPLSWAAGEGHHAIVRDLLDCGSTIESWDNTGRTPLSWAIGQGQLRVARLLLDHRSDMESWDNAGWTPLSRAAMKGHKSIVSHLMHAGANLDSVDNNGRTLLSWAAEQGQEAAVQQLLDAGADANSKDNDGYTPLTRAAEKGHLGVVLRLLMVEDLKGSGVSEEAGWLPQYKDGSFAVADSLPAFSELDVNLHQLCCAHKLREKNISDPVMHQNSDLRAQHLSRVDMQNQLSLHCGLAGVLPPGSRPFSALGWASFSIQEASIFFTGNPDEDLAEPTGRDELVLQLHQAASGLVSGAICLQQAGFCCNQFTALTTSRTGSGQAVIRMNTISFDIVRELAENITALRDRGFSDSVISQCASASTEILKRLFDITLPVPSTVDLKLHYCSLSVQLLSLSLVLYSRAHRGLSSRLLDKAS</sequence>
<keyword evidence="2 3" id="KW-0040">ANK repeat</keyword>
<dbReference type="PANTHER" id="PTHR24166:SF48">
    <property type="entry name" value="PROTEIN VAPYRIN"/>
    <property type="match status" value="1"/>
</dbReference>
<dbReference type="STRING" id="1237896.T0JSV1"/>